<dbReference type="Gene3D" id="2.40.160.20">
    <property type="match status" value="1"/>
</dbReference>
<evidence type="ECO:0000259" key="3">
    <source>
        <dbReference type="PROSITE" id="PS51123"/>
    </source>
</evidence>
<dbReference type="Gene3D" id="3.30.1330.60">
    <property type="entry name" value="OmpA-like domain"/>
    <property type="match status" value="1"/>
</dbReference>
<feature type="chain" id="PRO_5028404260" description="OmpA-like domain-containing protein" evidence="2">
    <location>
        <begin position="26"/>
        <end position="375"/>
    </location>
</feature>
<dbReference type="PANTHER" id="PTHR30329">
    <property type="entry name" value="STATOR ELEMENT OF FLAGELLAR MOTOR COMPLEX"/>
    <property type="match status" value="1"/>
</dbReference>
<dbReference type="InterPro" id="IPR011250">
    <property type="entry name" value="OMP/PagP_B-barrel"/>
</dbReference>
<dbReference type="SUPFAM" id="SSF103088">
    <property type="entry name" value="OmpA-like"/>
    <property type="match status" value="1"/>
</dbReference>
<keyword evidence="1" id="KW-0472">Membrane</keyword>
<proteinExistence type="predicted"/>
<feature type="domain" description="OmpA-like" evidence="3">
    <location>
        <begin position="259"/>
        <end position="375"/>
    </location>
</feature>
<dbReference type="Pfam" id="PF00691">
    <property type="entry name" value="OmpA"/>
    <property type="match status" value="1"/>
</dbReference>
<evidence type="ECO:0000256" key="2">
    <source>
        <dbReference type="SAM" id="SignalP"/>
    </source>
</evidence>
<reference evidence="4" key="1">
    <citation type="submission" date="2020-01" db="EMBL/GenBank/DDBJ databases">
        <authorList>
            <person name="Meier V. D."/>
            <person name="Meier V D."/>
        </authorList>
    </citation>
    <scope>NUCLEOTIDE SEQUENCE</scope>
    <source>
        <strain evidence="4">HLG_WM_MAG_12</strain>
    </source>
</reference>
<protein>
    <recommendedName>
        <fullName evidence="3">OmpA-like domain-containing protein</fullName>
    </recommendedName>
</protein>
<dbReference type="EMBL" id="CACVAW010000040">
    <property type="protein sequence ID" value="CAA6809719.1"/>
    <property type="molecule type" value="Genomic_DNA"/>
</dbReference>
<name>A0A6S6SMJ1_9BACT</name>
<dbReference type="PROSITE" id="PS51123">
    <property type="entry name" value="OMPA_2"/>
    <property type="match status" value="1"/>
</dbReference>
<dbReference type="InterPro" id="IPR036737">
    <property type="entry name" value="OmpA-like_sf"/>
</dbReference>
<gene>
    <name evidence="4" type="ORF">HELGO_WM5919</name>
</gene>
<dbReference type="PANTHER" id="PTHR30329:SF21">
    <property type="entry name" value="LIPOPROTEIN YIAD-RELATED"/>
    <property type="match status" value="1"/>
</dbReference>
<feature type="signal peptide" evidence="2">
    <location>
        <begin position="1"/>
        <end position="25"/>
    </location>
</feature>
<keyword evidence="2" id="KW-0732">Signal</keyword>
<dbReference type="GO" id="GO:0016020">
    <property type="term" value="C:membrane"/>
    <property type="evidence" value="ECO:0007669"/>
    <property type="project" value="UniProtKB-UniRule"/>
</dbReference>
<dbReference type="CDD" id="cd07185">
    <property type="entry name" value="OmpA_C-like"/>
    <property type="match status" value="1"/>
</dbReference>
<evidence type="ECO:0000313" key="4">
    <source>
        <dbReference type="EMBL" id="CAA6809719.1"/>
    </source>
</evidence>
<sequence>MKLQKIIISSVLAAGLLSAANSSYEAGISIGINSLDQKNSGDLDFEHGSFQLSLESKKHSFFNDTIAPRIDFEYTNVDDRLVPNSENAYRLSINGIYDFWGTENFQPYLIGGVGYEVIDEETEEFGFTNQGYVQGGAGFKYYLLDNLAVKFEGKAFTTFGEGEEYHLYAGLVMPFGGMDTPNDQEKIVELVESVEETTVSNELEELNSIEDTVVTPPVIKEVEPIRSNDTDTDTDGDGIIDSEDTCVNTLPEYINKIDENGCVAEIGLKVLFTKNRYSIANHYEDNIASFAKYLKDFPKHYAQIKGHASTDLTTNVGITLSENRASSVKKALINLGIEETRLRTIGMGGFEPVASNKAEKTRKLNRRVEVRVFVP</sequence>
<accession>A0A6S6SMJ1</accession>
<dbReference type="InterPro" id="IPR050330">
    <property type="entry name" value="Bact_OuterMem_StrucFunc"/>
</dbReference>
<dbReference type="SUPFAM" id="SSF56925">
    <property type="entry name" value="OMPA-like"/>
    <property type="match status" value="1"/>
</dbReference>
<evidence type="ECO:0000256" key="1">
    <source>
        <dbReference type="PROSITE-ProRule" id="PRU00473"/>
    </source>
</evidence>
<organism evidence="4">
    <name type="scientific">uncultured Campylobacterales bacterium</name>
    <dbReference type="NCBI Taxonomy" id="352960"/>
    <lineage>
        <taxon>Bacteria</taxon>
        <taxon>Pseudomonadati</taxon>
        <taxon>Campylobacterota</taxon>
        <taxon>Epsilonproteobacteria</taxon>
        <taxon>Campylobacterales</taxon>
        <taxon>environmental samples</taxon>
    </lineage>
</organism>
<dbReference type="InterPro" id="IPR006665">
    <property type="entry name" value="OmpA-like"/>
</dbReference>
<dbReference type="AlphaFoldDB" id="A0A6S6SMJ1"/>